<dbReference type="InterPro" id="IPR050386">
    <property type="entry name" value="Glycosyl_hydrolase_5"/>
</dbReference>
<proteinExistence type="inferred from homology"/>
<keyword evidence="8" id="KW-1185">Reference proteome</keyword>
<evidence type="ECO:0000256" key="4">
    <source>
        <dbReference type="RuleBase" id="RU361153"/>
    </source>
</evidence>
<dbReference type="Proteomes" id="UP001383192">
    <property type="component" value="Unassembled WGS sequence"/>
</dbReference>
<feature type="domain" description="Glycoside hydrolase family 5" evidence="6">
    <location>
        <begin position="99"/>
        <end position="335"/>
    </location>
</feature>
<evidence type="ECO:0000256" key="3">
    <source>
        <dbReference type="ARBA" id="ARBA00023295"/>
    </source>
</evidence>
<organism evidence="7 8">
    <name type="scientific">Paramarasmius palmivorus</name>
    <dbReference type="NCBI Taxonomy" id="297713"/>
    <lineage>
        <taxon>Eukaryota</taxon>
        <taxon>Fungi</taxon>
        <taxon>Dikarya</taxon>
        <taxon>Basidiomycota</taxon>
        <taxon>Agaricomycotina</taxon>
        <taxon>Agaricomycetes</taxon>
        <taxon>Agaricomycetidae</taxon>
        <taxon>Agaricales</taxon>
        <taxon>Marasmiineae</taxon>
        <taxon>Marasmiaceae</taxon>
        <taxon>Paramarasmius</taxon>
    </lineage>
</organism>
<dbReference type="GO" id="GO:0005199">
    <property type="term" value="F:structural constituent of cell wall"/>
    <property type="evidence" value="ECO:0007669"/>
    <property type="project" value="InterPro"/>
</dbReference>
<protein>
    <recommendedName>
        <fullName evidence="6">Glycoside hydrolase family 5 domain-containing protein</fullName>
    </recommendedName>
</protein>
<keyword evidence="2 4" id="KW-0378">Hydrolase</keyword>
<evidence type="ECO:0000259" key="6">
    <source>
        <dbReference type="Pfam" id="PF00150"/>
    </source>
</evidence>
<dbReference type="InterPro" id="IPR017853">
    <property type="entry name" value="GH"/>
</dbReference>
<dbReference type="SUPFAM" id="SSF51445">
    <property type="entry name" value="(Trans)glycosidases"/>
    <property type="match status" value="1"/>
</dbReference>
<sequence length="610" mass="66284">MRTFISGLLAGLIVLTNFSGTSATLRRSGRAKHAALSKRAPDWPVHYWETKIRGVSLAGWLVLEPWITPSIFTSQDSSNIVDEYTLSQYGNRDVVQATLADHWNTFITKDDFQKIKDAGLNHVKIPIGYWAWDISQGEPYHQGQLFYLNQAVGWARDLGLKIIITLQGLPGSQNGFDGSGQKGDISWHKNKQNIDRSSNIVKTLATWYSAQTDVVVAIESIASPAGWVGDDFMNVLRQYYLDSYGNIRYPYATASQGAIVQIIPDAGLSLSSWKGFEPPGSFDGVMIDTHYYSIWCPDCPSRSYDQHIAAACQQNTSLAESELWTVVGEWTTSTTDCANLQFGPMGGSTYDGTAANSVKHGDCSTMTGDGSKFSQDYKNFMRAFFEAQTSTFEANSVGWIYNTWKSENATESSYSAGLAGGWIPSVTTDRAYPNVCSGTPLANLTTTLPVTNVTSPNNTTIPSNTTTLCPFVCPSGAIQVIEERDTEDNGILSCPVTQYQEVVPRDNINCQYNSTDGTLLTSGQSASACPVNLIRPTDCVPVVNTTTPATNTTQSNNTTCATGPIQCCQSVAPPTSGSVAALLKLLGVVVQDVSILMQVVFTISHILTKY</sequence>
<dbReference type="PANTHER" id="PTHR31297">
    <property type="entry name" value="GLUCAN ENDO-1,6-BETA-GLUCOSIDASE B"/>
    <property type="match status" value="1"/>
</dbReference>
<dbReference type="AlphaFoldDB" id="A0AAW0CEQ0"/>
<dbReference type="Pfam" id="PF00150">
    <property type="entry name" value="Cellulase"/>
    <property type="match status" value="1"/>
</dbReference>
<dbReference type="PANTHER" id="PTHR31297:SF42">
    <property type="entry name" value="GLYCOSIDE HYDROLASE FAMILY 5 DOMAIN-CONTAINING PROTEIN"/>
    <property type="match status" value="1"/>
</dbReference>
<evidence type="ECO:0000256" key="1">
    <source>
        <dbReference type="ARBA" id="ARBA00005641"/>
    </source>
</evidence>
<feature type="chain" id="PRO_5043552966" description="Glycoside hydrolase family 5 domain-containing protein" evidence="5">
    <location>
        <begin position="24"/>
        <end position="610"/>
    </location>
</feature>
<keyword evidence="5" id="KW-0732">Signal</keyword>
<dbReference type="GO" id="GO:0009251">
    <property type="term" value="P:glucan catabolic process"/>
    <property type="evidence" value="ECO:0007669"/>
    <property type="project" value="TreeGrafter"/>
</dbReference>
<comment type="caution">
    <text evidence="7">The sequence shown here is derived from an EMBL/GenBank/DDBJ whole genome shotgun (WGS) entry which is preliminary data.</text>
</comment>
<gene>
    <name evidence="7" type="ORF">VNI00_011002</name>
</gene>
<dbReference type="GO" id="GO:0008422">
    <property type="term" value="F:beta-glucosidase activity"/>
    <property type="evidence" value="ECO:0007669"/>
    <property type="project" value="TreeGrafter"/>
</dbReference>
<evidence type="ECO:0000256" key="5">
    <source>
        <dbReference type="SAM" id="SignalP"/>
    </source>
</evidence>
<dbReference type="GO" id="GO:0009277">
    <property type="term" value="C:fungal-type cell wall"/>
    <property type="evidence" value="ECO:0007669"/>
    <property type="project" value="InterPro"/>
</dbReference>
<feature type="signal peptide" evidence="5">
    <location>
        <begin position="1"/>
        <end position="23"/>
    </location>
</feature>
<dbReference type="Gene3D" id="3.20.20.80">
    <property type="entry name" value="Glycosidases"/>
    <property type="match status" value="1"/>
</dbReference>
<dbReference type="InterPro" id="IPR001547">
    <property type="entry name" value="Glyco_hydro_5"/>
</dbReference>
<evidence type="ECO:0000313" key="8">
    <source>
        <dbReference type="Proteomes" id="UP001383192"/>
    </source>
</evidence>
<accession>A0AAW0CEQ0</accession>
<evidence type="ECO:0000313" key="7">
    <source>
        <dbReference type="EMBL" id="KAK7037510.1"/>
    </source>
</evidence>
<dbReference type="GO" id="GO:0005576">
    <property type="term" value="C:extracellular region"/>
    <property type="evidence" value="ECO:0007669"/>
    <property type="project" value="TreeGrafter"/>
</dbReference>
<name>A0AAW0CEQ0_9AGAR</name>
<reference evidence="7 8" key="1">
    <citation type="submission" date="2024-01" db="EMBL/GenBank/DDBJ databases">
        <title>A draft genome for a cacao thread blight-causing isolate of Paramarasmius palmivorus.</title>
        <authorList>
            <person name="Baruah I.K."/>
            <person name="Bukari Y."/>
            <person name="Amoako-Attah I."/>
            <person name="Meinhardt L.W."/>
            <person name="Bailey B.A."/>
            <person name="Cohen S.P."/>
        </authorList>
    </citation>
    <scope>NUCLEOTIDE SEQUENCE [LARGE SCALE GENOMIC DNA]</scope>
    <source>
        <strain evidence="7 8">GH-12</strain>
    </source>
</reference>
<dbReference type="GO" id="GO:0009986">
    <property type="term" value="C:cell surface"/>
    <property type="evidence" value="ECO:0007669"/>
    <property type="project" value="TreeGrafter"/>
</dbReference>
<evidence type="ECO:0000256" key="2">
    <source>
        <dbReference type="ARBA" id="ARBA00022801"/>
    </source>
</evidence>
<dbReference type="CDD" id="cd23507">
    <property type="entry name" value="hydrophobin_I"/>
    <property type="match status" value="1"/>
</dbReference>
<keyword evidence="3 4" id="KW-0326">Glycosidase</keyword>
<dbReference type="EMBL" id="JAYKXP010000046">
    <property type="protein sequence ID" value="KAK7037510.1"/>
    <property type="molecule type" value="Genomic_DNA"/>
</dbReference>
<comment type="similarity">
    <text evidence="1 4">Belongs to the glycosyl hydrolase 5 (cellulase A) family.</text>
</comment>